<sequence>MTRRAEDDRGAVAVVVALLMVPLIAFAAISIDVAAMYAERQQLQTGADAAALAIAQDCARVSTACDKRNQTAQALAVPNSNDADPTATIAAFDPVVGRVTVDNRGTSEHVFAPVIGQGDSAVVSARSSAAWGYPSGGTAMLPLALSYCEWWNQTGGGTPSGTTARTIYLSGTSGAVTPCPGPSGNVPGGFGWLKTDGATCKATSIILQTLLTDTGVSVSSGCTPADFVALQNATVLLPIFDRTTGTGSSATYRVYGYAAFTLTGYSFNGEYKWNAPCSGDARCIRGYFTQFVDQSSAFTYSPTAPKLGAAVVSLTE</sequence>
<dbReference type="RefSeq" id="WP_068328822.1">
    <property type="nucleotide sequence ID" value="NZ_CP104874.1"/>
</dbReference>
<dbReference type="EMBL" id="CP104874">
    <property type="protein sequence ID" value="WWF03860.1"/>
    <property type="molecule type" value="Genomic_DNA"/>
</dbReference>
<dbReference type="Proteomes" id="UP001381003">
    <property type="component" value="Chromosome"/>
</dbReference>
<evidence type="ECO:0000313" key="4">
    <source>
        <dbReference type="Proteomes" id="UP001381003"/>
    </source>
</evidence>
<keyword evidence="1" id="KW-0812">Transmembrane</keyword>
<evidence type="ECO:0000259" key="2">
    <source>
        <dbReference type="Pfam" id="PF13400"/>
    </source>
</evidence>
<organism evidence="3 4">
    <name type="scientific">Janibacter terrae</name>
    <dbReference type="NCBI Taxonomy" id="103817"/>
    <lineage>
        <taxon>Bacteria</taxon>
        <taxon>Bacillati</taxon>
        <taxon>Actinomycetota</taxon>
        <taxon>Actinomycetes</taxon>
        <taxon>Micrococcales</taxon>
        <taxon>Intrasporangiaceae</taxon>
        <taxon>Janibacter</taxon>
    </lineage>
</organism>
<keyword evidence="1" id="KW-0472">Membrane</keyword>
<evidence type="ECO:0000256" key="1">
    <source>
        <dbReference type="SAM" id="Phobius"/>
    </source>
</evidence>
<keyword evidence="4" id="KW-1185">Reference proteome</keyword>
<protein>
    <submittedName>
        <fullName evidence="3">Pilus assembly protein TadG-related protein</fullName>
    </submittedName>
</protein>
<proteinExistence type="predicted"/>
<feature type="domain" description="Putative Flp pilus-assembly TadG-like N-terminal" evidence="2">
    <location>
        <begin position="10"/>
        <end position="53"/>
    </location>
</feature>
<dbReference type="InterPro" id="IPR028087">
    <property type="entry name" value="Tad_N"/>
</dbReference>
<name>A0ABZ2FBE9_9MICO</name>
<evidence type="ECO:0000313" key="3">
    <source>
        <dbReference type="EMBL" id="WWF03860.1"/>
    </source>
</evidence>
<reference evidence="3 4" key="1">
    <citation type="submission" date="2022-09" db="EMBL/GenBank/DDBJ databases">
        <title>Complete genome sequence of Janibacter terrae strain COS04-44, PCL-degrading bacteria isolated from oil spilled coast.</title>
        <authorList>
            <person name="Park H."/>
            <person name="Kim J.Y."/>
            <person name="An S.H."/>
            <person name="Lee C.M."/>
            <person name="Weon H.-Y."/>
        </authorList>
    </citation>
    <scope>NUCLEOTIDE SEQUENCE [LARGE SCALE GENOMIC DNA]</scope>
    <source>
        <strain evidence="3 4">COS04-44</strain>
    </source>
</reference>
<accession>A0ABZ2FBE9</accession>
<gene>
    <name evidence="3" type="ORF">N5P18_09055</name>
</gene>
<dbReference type="Pfam" id="PF13400">
    <property type="entry name" value="Tad"/>
    <property type="match status" value="1"/>
</dbReference>
<keyword evidence="1" id="KW-1133">Transmembrane helix</keyword>
<feature type="transmembrane region" description="Helical" evidence="1">
    <location>
        <begin position="12"/>
        <end position="38"/>
    </location>
</feature>